<proteinExistence type="predicted"/>
<dbReference type="Proteomes" id="UP001597287">
    <property type="component" value="Unassembled WGS sequence"/>
</dbReference>
<keyword evidence="2" id="KW-1185">Reference proteome</keyword>
<dbReference type="InterPro" id="IPR025459">
    <property type="entry name" value="DUF4279"/>
</dbReference>
<evidence type="ECO:0000313" key="1">
    <source>
        <dbReference type="EMBL" id="MFD2317472.1"/>
    </source>
</evidence>
<sequence length="132" mass="14703">MYTIELRIEGSALPLERVTEILGIKPGLTREAGSKIGSRYFDKSLWSYDGSDAVGGKNGEWDSLEEGLSFLMILLAGARGEFFGELSSFDIYWWCGSFNESANGSVVFSAAFLKRLGDFGIPLYFDYYFSDI</sequence>
<accession>A0ABW5EL07</accession>
<organism evidence="1 2">
    <name type="scientific">Delftia deserti</name>
    <dbReference type="NCBI Taxonomy" id="1651218"/>
    <lineage>
        <taxon>Bacteria</taxon>
        <taxon>Pseudomonadati</taxon>
        <taxon>Pseudomonadota</taxon>
        <taxon>Betaproteobacteria</taxon>
        <taxon>Burkholderiales</taxon>
        <taxon>Comamonadaceae</taxon>
        <taxon>Delftia</taxon>
    </lineage>
</organism>
<gene>
    <name evidence="1" type="ORF">ACFSPV_02030</name>
</gene>
<protein>
    <submittedName>
        <fullName evidence="1">DUF4279 domain-containing protein</fullName>
    </submittedName>
</protein>
<dbReference type="EMBL" id="JBHUIG010000002">
    <property type="protein sequence ID" value="MFD2317472.1"/>
    <property type="molecule type" value="Genomic_DNA"/>
</dbReference>
<dbReference type="Pfam" id="PF14106">
    <property type="entry name" value="DUF4279"/>
    <property type="match status" value="1"/>
</dbReference>
<reference evidence="2" key="1">
    <citation type="journal article" date="2019" name="Int. J. Syst. Evol. Microbiol.">
        <title>The Global Catalogue of Microorganisms (GCM) 10K type strain sequencing project: providing services to taxonomists for standard genome sequencing and annotation.</title>
        <authorList>
            <consortium name="The Broad Institute Genomics Platform"/>
            <consortium name="The Broad Institute Genome Sequencing Center for Infectious Disease"/>
            <person name="Wu L."/>
            <person name="Ma J."/>
        </authorList>
    </citation>
    <scope>NUCLEOTIDE SEQUENCE [LARGE SCALE GENOMIC DNA]</scope>
    <source>
        <strain evidence="2">CCUG 62793</strain>
    </source>
</reference>
<dbReference type="RefSeq" id="WP_380108647.1">
    <property type="nucleotide sequence ID" value="NZ_JBHSIH010000001.1"/>
</dbReference>
<evidence type="ECO:0000313" key="2">
    <source>
        <dbReference type="Proteomes" id="UP001597287"/>
    </source>
</evidence>
<comment type="caution">
    <text evidence="1">The sequence shown here is derived from an EMBL/GenBank/DDBJ whole genome shotgun (WGS) entry which is preliminary data.</text>
</comment>
<name>A0ABW5EL07_9BURK</name>